<dbReference type="Pfam" id="PF00005">
    <property type="entry name" value="ABC_tran"/>
    <property type="match status" value="1"/>
</dbReference>
<dbReference type="SUPFAM" id="SSF52540">
    <property type="entry name" value="P-loop containing nucleoside triphosphate hydrolases"/>
    <property type="match status" value="1"/>
</dbReference>
<dbReference type="Gene3D" id="3.40.50.300">
    <property type="entry name" value="P-loop containing nucleotide triphosphate hydrolases"/>
    <property type="match status" value="1"/>
</dbReference>
<accession>A0ABT0C7F9</accession>
<proteinExistence type="predicted"/>
<dbReference type="GO" id="GO:0005524">
    <property type="term" value="F:ATP binding"/>
    <property type="evidence" value="ECO:0007669"/>
    <property type="project" value="UniProtKB-KW"/>
</dbReference>
<dbReference type="Pfam" id="PF08402">
    <property type="entry name" value="TOBE_2"/>
    <property type="match status" value="1"/>
</dbReference>
<dbReference type="PANTHER" id="PTHR42781:SF4">
    <property type="entry name" value="SPERMIDINE_PUTRESCINE IMPORT ATP-BINDING PROTEIN POTA"/>
    <property type="match status" value="1"/>
</dbReference>
<organism evidence="6 7">
    <name type="scientific">Thermostichus vulcanus str. 'Rupite'</name>
    <dbReference type="NCBI Taxonomy" id="2813851"/>
    <lineage>
        <taxon>Bacteria</taxon>
        <taxon>Bacillati</taxon>
        <taxon>Cyanobacteriota</taxon>
        <taxon>Cyanophyceae</taxon>
        <taxon>Thermostichales</taxon>
        <taxon>Thermostichaceae</taxon>
        <taxon>Thermostichus</taxon>
    </lineage>
</organism>
<dbReference type="InterPro" id="IPR050093">
    <property type="entry name" value="ABC_SmlMolc_Importer"/>
</dbReference>
<comment type="subcellular location">
    <subcellularLocation>
        <location evidence="1">Cell inner membrane</location>
        <topology evidence="1">Peripheral membrane protein</topology>
    </subcellularLocation>
</comment>
<evidence type="ECO:0000256" key="2">
    <source>
        <dbReference type="ARBA" id="ARBA00022448"/>
    </source>
</evidence>
<dbReference type="Gene3D" id="2.40.50.100">
    <property type="match status" value="1"/>
</dbReference>
<sequence>MLSDWSTVISGARDPDWDVELRGLYKRFGDFVALDGIDLQIRRGEFFGLLGPSGCGKTTLLRILAGLEMADAGAVVIRGRPVGHLPAHKRNVNTVFQSYALFPFMTVEENVGFGLRMRGLRGETVRKKVAAALELVEIGAFAGRKPHELSGGQQQRVALARALVNEPEVLLLDEPLSALDAKLRKQLQVQLCELQRRLGMTFIFVTHDQEEALVTSDRVAVMRAGRIEQMGLIDEVYERPATAFVAEFLGASNLLQGTACGTDCVDTPLGKLKVLGIPASHEPVQLAIRPEKIQLSRTGWDLLPNQVPVRVENLIYTGAENQYLLRTAQGQHLKATALNMDNEDFGFEIGEALVAHLPPKSLIRLQPAPLPPSPMEDP</sequence>
<keyword evidence="3" id="KW-0547">Nucleotide-binding</keyword>
<dbReference type="PROSITE" id="PS00211">
    <property type="entry name" value="ABC_TRANSPORTER_1"/>
    <property type="match status" value="1"/>
</dbReference>
<evidence type="ECO:0000313" key="7">
    <source>
        <dbReference type="Proteomes" id="UP000830835"/>
    </source>
</evidence>
<dbReference type="InterPro" id="IPR003593">
    <property type="entry name" value="AAA+_ATPase"/>
</dbReference>
<name>A0ABT0C7F9_THEVL</name>
<dbReference type="InterPro" id="IPR003439">
    <property type="entry name" value="ABC_transporter-like_ATP-bd"/>
</dbReference>
<comment type="caution">
    <text evidence="6">The sequence shown here is derived from an EMBL/GenBank/DDBJ whole genome shotgun (WGS) entry which is preliminary data.</text>
</comment>
<dbReference type="PROSITE" id="PS50893">
    <property type="entry name" value="ABC_TRANSPORTER_2"/>
    <property type="match status" value="1"/>
</dbReference>
<dbReference type="InterPro" id="IPR027417">
    <property type="entry name" value="P-loop_NTPase"/>
</dbReference>
<dbReference type="InterPro" id="IPR013611">
    <property type="entry name" value="Transp-assoc_OB_typ2"/>
</dbReference>
<dbReference type="InterPro" id="IPR008995">
    <property type="entry name" value="Mo/tungstate-bd_C_term_dom"/>
</dbReference>
<protein>
    <submittedName>
        <fullName evidence="6">ABC transporter ATP-binding protein</fullName>
    </submittedName>
</protein>
<feature type="domain" description="ABC transporter" evidence="5">
    <location>
        <begin position="19"/>
        <end position="249"/>
    </location>
</feature>
<dbReference type="EMBL" id="JAFIRA010000002">
    <property type="protein sequence ID" value="MCJ2541669.1"/>
    <property type="molecule type" value="Genomic_DNA"/>
</dbReference>
<dbReference type="SUPFAM" id="SSF50331">
    <property type="entry name" value="MOP-like"/>
    <property type="match status" value="1"/>
</dbReference>
<evidence type="ECO:0000256" key="3">
    <source>
        <dbReference type="ARBA" id="ARBA00022741"/>
    </source>
</evidence>
<keyword evidence="2" id="KW-0813">Transport</keyword>
<dbReference type="PANTHER" id="PTHR42781">
    <property type="entry name" value="SPERMIDINE/PUTRESCINE IMPORT ATP-BINDING PROTEIN POTA"/>
    <property type="match status" value="1"/>
</dbReference>
<dbReference type="Proteomes" id="UP000830835">
    <property type="component" value="Unassembled WGS sequence"/>
</dbReference>
<evidence type="ECO:0000256" key="1">
    <source>
        <dbReference type="ARBA" id="ARBA00004417"/>
    </source>
</evidence>
<keyword evidence="4 6" id="KW-0067">ATP-binding</keyword>
<keyword evidence="7" id="KW-1185">Reference proteome</keyword>
<dbReference type="SMART" id="SM00382">
    <property type="entry name" value="AAA"/>
    <property type="match status" value="1"/>
</dbReference>
<dbReference type="InterPro" id="IPR017871">
    <property type="entry name" value="ABC_transporter-like_CS"/>
</dbReference>
<gene>
    <name evidence="6" type="ORF">JX360_01915</name>
</gene>
<evidence type="ECO:0000259" key="5">
    <source>
        <dbReference type="PROSITE" id="PS50893"/>
    </source>
</evidence>
<evidence type="ECO:0000256" key="4">
    <source>
        <dbReference type="ARBA" id="ARBA00022840"/>
    </source>
</evidence>
<evidence type="ECO:0000313" key="6">
    <source>
        <dbReference type="EMBL" id="MCJ2541669.1"/>
    </source>
</evidence>
<reference evidence="6" key="1">
    <citation type="submission" date="2021-02" db="EMBL/GenBank/DDBJ databases">
        <title>The CRISPR/cas machinery reduction and long-range gene transfer in the hot spring cyanobacterium Synechococcus.</title>
        <authorList>
            <person name="Dvorak P."/>
            <person name="Jahodarova E."/>
            <person name="Hasler P."/>
            <person name="Poulickova A."/>
        </authorList>
    </citation>
    <scope>NUCLEOTIDE SEQUENCE</scope>
    <source>
        <strain evidence="6">Rupite</strain>
    </source>
</reference>